<sequence length="282" mass="31250">MLFLHGGSYITGSAHPSDFTSFLPGNSIHHSHKLRACLSVDYRLSSASPNPLANPFPAALLDALSGFRYLLSLGISPGEIIIAGDSAGGNLALALCKYLVEAESLGPVLGGLVLLSPWSDLTDSHHYPDCSLYRNYKTDYLLGLEESMGSYSVHAYCGGVSPWCPWISPGSLRPGEPFPGSEEERAQIYVGAEDWDDASFLHWPRTLLIPGSVEMIIDEIRTLKGKMMRDRVRLTYREWEGCPHDFMTMWFMEPERTQMLRFIGAWIDGEVNEEIATGETTD</sequence>
<evidence type="ECO:0000259" key="4">
    <source>
        <dbReference type="Pfam" id="PF07859"/>
    </source>
</evidence>
<dbReference type="GO" id="GO:0016787">
    <property type="term" value="F:hydrolase activity"/>
    <property type="evidence" value="ECO:0007669"/>
    <property type="project" value="UniProtKB-KW"/>
</dbReference>
<evidence type="ECO:0000313" key="6">
    <source>
        <dbReference type="Proteomes" id="UP000030653"/>
    </source>
</evidence>
<protein>
    <submittedName>
        <fullName evidence="5">Alpha/beta-hydrolase</fullName>
    </submittedName>
</protein>
<dbReference type="SUPFAM" id="SSF53474">
    <property type="entry name" value="alpha/beta-Hydrolases"/>
    <property type="match status" value="1"/>
</dbReference>
<dbReference type="RefSeq" id="XP_040623867.1">
    <property type="nucleotide sequence ID" value="XM_040774148.1"/>
</dbReference>
<proteinExistence type="inferred from homology"/>
<dbReference type="OMA" id="WACIAGV"/>
<evidence type="ECO:0000313" key="5">
    <source>
        <dbReference type="EMBL" id="EJT96969.1"/>
    </source>
</evidence>
<evidence type="ECO:0000256" key="3">
    <source>
        <dbReference type="PROSITE-ProRule" id="PRU10038"/>
    </source>
</evidence>
<evidence type="ECO:0000256" key="1">
    <source>
        <dbReference type="ARBA" id="ARBA00010515"/>
    </source>
</evidence>
<name>M5FQG2_DACPD</name>
<comment type="similarity">
    <text evidence="1">Belongs to the 'GDXG' lipolytic enzyme family.</text>
</comment>
<dbReference type="InterPro" id="IPR013094">
    <property type="entry name" value="AB_hydrolase_3"/>
</dbReference>
<dbReference type="Proteomes" id="UP000030653">
    <property type="component" value="Unassembled WGS sequence"/>
</dbReference>
<keyword evidence="2 5" id="KW-0378">Hydrolase</keyword>
<dbReference type="OrthoDB" id="2152029at2759"/>
<dbReference type="PANTHER" id="PTHR48081">
    <property type="entry name" value="AB HYDROLASE SUPERFAMILY PROTEIN C4A8.06C"/>
    <property type="match status" value="1"/>
</dbReference>
<accession>M5FQG2</accession>
<evidence type="ECO:0000256" key="2">
    <source>
        <dbReference type="ARBA" id="ARBA00022801"/>
    </source>
</evidence>
<dbReference type="AlphaFoldDB" id="M5FQG2"/>
<keyword evidence="6" id="KW-1185">Reference proteome</keyword>
<feature type="active site" evidence="3">
    <location>
        <position position="86"/>
    </location>
</feature>
<dbReference type="GeneID" id="63689210"/>
<dbReference type="InterPro" id="IPR033140">
    <property type="entry name" value="Lipase_GDXG_put_SER_AS"/>
</dbReference>
<dbReference type="EMBL" id="JH795879">
    <property type="protein sequence ID" value="EJT96969.1"/>
    <property type="molecule type" value="Genomic_DNA"/>
</dbReference>
<dbReference type="InterPro" id="IPR050300">
    <property type="entry name" value="GDXG_lipolytic_enzyme"/>
</dbReference>
<dbReference type="PANTHER" id="PTHR48081:SF26">
    <property type="entry name" value="ALPHA_BETA HYDROLASE FOLD-3 DOMAIN-CONTAINING PROTEIN"/>
    <property type="match status" value="1"/>
</dbReference>
<feature type="domain" description="Alpha/beta hydrolase fold-3" evidence="4">
    <location>
        <begin position="1"/>
        <end position="247"/>
    </location>
</feature>
<dbReference type="PROSITE" id="PS01174">
    <property type="entry name" value="LIPASE_GDXG_SER"/>
    <property type="match status" value="1"/>
</dbReference>
<dbReference type="STRING" id="1858805.M5FQG2"/>
<organism evidence="5 6">
    <name type="scientific">Dacryopinax primogenitus (strain DJM 731)</name>
    <name type="common">Brown rot fungus</name>
    <dbReference type="NCBI Taxonomy" id="1858805"/>
    <lineage>
        <taxon>Eukaryota</taxon>
        <taxon>Fungi</taxon>
        <taxon>Dikarya</taxon>
        <taxon>Basidiomycota</taxon>
        <taxon>Agaricomycotina</taxon>
        <taxon>Dacrymycetes</taxon>
        <taxon>Dacrymycetales</taxon>
        <taxon>Dacrymycetaceae</taxon>
        <taxon>Dacryopinax</taxon>
    </lineage>
</organism>
<dbReference type="Pfam" id="PF07859">
    <property type="entry name" value="Abhydrolase_3"/>
    <property type="match status" value="1"/>
</dbReference>
<gene>
    <name evidence="5" type="ORF">DACRYDRAFT_25407</name>
</gene>
<reference evidence="5 6" key="1">
    <citation type="journal article" date="2012" name="Science">
        <title>The Paleozoic origin of enzymatic lignin decomposition reconstructed from 31 fungal genomes.</title>
        <authorList>
            <person name="Floudas D."/>
            <person name="Binder M."/>
            <person name="Riley R."/>
            <person name="Barry K."/>
            <person name="Blanchette R.A."/>
            <person name="Henrissat B."/>
            <person name="Martinez A.T."/>
            <person name="Otillar R."/>
            <person name="Spatafora J.W."/>
            <person name="Yadav J.S."/>
            <person name="Aerts A."/>
            <person name="Benoit I."/>
            <person name="Boyd A."/>
            <person name="Carlson A."/>
            <person name="Copeland A."/>
            <person name="Coutinho P.M."/>
            <person name="de Vries R.P."/>
            <person name="Ferreira P."/>
            <person name="Findley K."/>
            <person name="Foster B."/>
            <person name="Gaskell J."/>
            <person name="Glotzer D."/>
            <person name="Gorecki P."/>
            <person name="Heitman J."/>
            <person name="Hesse C."/>
            <person name="Hori C."/>
            <person name="Igarashi K."/>
            <person name="Jurgens J.A."/>
            <person name="Kallen N."/>
            <person name="Kersten P."/>
            <person name="Kohler A."/>
            <person name="Kuees U."/>
            <person name="Kumar T.K.A."/>
            <person name="Kuo A."/>
            <person name="LaButti K."/>
            <person name="Larrondo L.F."/>
            <person name="Lindquist E."/>
            <person name="Ling A."/>
            <person name="Lombard V."/>
            <person name="Lucas S."/>
            <person name="Lundell T."/>
            <person name="Martin R."/>
            <person name="McLaughlin D.J."/>
            <person name="Morgenstern I."/>
            <person name="Morin E."/>
            <person name="Murat C."/>
            <person name="Nagy L.G."/>
            <person name="Nolan M."/>
            <person name="Ohm R.A."/>
            <person name="Patyshakuliyeva A."/>
            <person name="Rokas A."/>
            <person name="Ruiz-Duenas F.J."/>
            <person name="Sabat G."/>
            <person name="Salamov A."/>
            <person name="Samejima M."/>
            <person name="Schmutz J."/>
            <person name="Slot J.C."/>
            <person name="St John F."/>
            <person name="Stenlid J."/>
            <person name="Sun H."/>
            <person name="Sun S."/>
            <person name="Syed K."/>
            <person name="Tsang A."/>
            <person name="Wiebenga A."/>
            <person name="Young D."/>
            <person name="Pisabarro A."/>
            <person name="Eastwood D.C."/>
            <person name="Martin F."/>
            <person name="Cullen D."/>
            <person name="Grigoriev I.V."/>
            <person name="Hibbett D.S."/>
        </authorList>
    </citation>
    <scope>NUCLEOTIDE SEQUENCE [LARGE SCALE GENOMIC DNA]</scope>
    <source>
        <strain evidence="5 6">DJM-731 SS1</strain>
    </source>
</reference>
<dbReference type="InterPro" id="IPR029058">
    <property type="entry name" value="AB_hydrolase_fold"/>
</dbReference>
<dbReference type="HOGENOM" id="CLU_019364_1_1_1"/>
<dbReference type="Gene3D" id="3.40.50.1820">
    <property type="entry name" value="alpha/beta hydrolase"/>
    <property type="match status" value="1"/>
</dbReference>